<protein>
    <submittedName>
        <fullName evidence="1">Uncharacterized protein</fullName>
    </submittedName>
</protein>
<name>A0ABN2A920_9ACTN</name>
<gene>
    <name evidence="1" type="ORF">GCM10009827_030750</name>
</gene>
<sequence>MVMGLGRGTLNAVLLATAAGLAIGGVAGVVSPTFAEAGPSAPHRAAPATVVTDVDVLTGDHMSITVRFSNPGRAPRHVAATDISVSAGAVVLRSRTTSAFDVRPGATATSTFDFDTPPTGASLTLNLPGEALPL</sequence>
<evidence type="ECO:0000313" key="1">
    <source>
        <dbReference type="EMBL" id="GAA1513949.1"/>
    </source>
</evidence>
<dbReference type="EMBL" id="BAAAQD010000005">
    <property type="protein sequence ID" value="GAA1513949.1"/>
    <property type="molecule type" value="Genomic_DNA"/>
</dbReference>
<comment type="caution">
    <text evidence="1">The sequence shown here is derived from an EMBL/GenBank/DDBJ whole genome shotgun (WGS) entry which is preliminary data.</text>
</comment>
<reference evidence="1 2" key="1">
    <citation type="journal article" date="2019" name="Int. J. Syst. Evol. Microbiol.">
        <title>The Global Catalogue of Microorganisms (GCM) 10K type strain sequencing project: providing services to taxonomists for standard genome sequencing and annotation.</title>
        <authorList>
            <consortium name="The Broad Institute Genomics Platform"/>
            <consortium name="The Broad Institute Genome Sequencing Center for Infectious Disease"/>
            <person name="Wu L."/>
            <person name="Ma J."/>
        </authorList>
    </citation>
    <scope>NUCLEOTIDE SEQUENCE [LARGE SCALE GENOMIC DNA]</scope>
    <source>
        <strain evidence="1 2">JCM 15933</strain>
    </source>
</reference>
<dbReference type="Proteomes" id="UP001501470">
    <property type="component" value="Unassembled WGS sequence"/>
</dbReference>
<proteinExistence type="predicted"/>
<evidence type="ECO:0000313" key="2">
    <source>
        <dbReference type="Proteomes" id="UP001501470"/>
    </source>
</evidence>
<keyword evidence="2" id="KW-1185">Reference proteome</keyword>
<organism evidence="1 2">
    <name type="scientific">Dactylosporangium maewongense</name>
    <dbReference type="NCBI Taxonomy" id="634393"/>
    <lineage>
        <taxon>Bacteria</taxon>
        <taxon>Bacillati</taxon>
        <taxon>Actinomycetota</taxon>
        <taxon>Actinomycetes</taxon>
        <taxon>Micromonosporales</taxon>
        <taxon>Micromonosporaceae</taxon>
        <taxon>Dactylosporangium</taxon>
    </lineage>
</organism>
<accession>A0ABN2A920</accession>